<dbReference type="Proteomes" id="UP000185678">
    <property type="component" value="Unassembled WGS sequence"/>
</dbReference>
<dbReference type="Gene3D" id="1.25.40.10">
    <property type="entry name" value="Tetratricopeptide repeat domain"/>
    <property type="match status" value="1"/>
</dbReference>
<dbReference type="AlphaFoldDB" id="A0A1N7IMU5"/>
<dbReference type="STRING" id="80876.SAMN05421779_101371"/>
<dbReference type="OrthoDB" id="6193797at2"/>
<evidence type="ECO:0000313" key="2">
    <source>
        <dbReference type="Proteomes" id="UP000185678"/>
    </source>
</evidence>
<dbReference type="Pfam" id="PF13424">
    <property type="entry name" value="TPR_12"/>
    <property type="match status" value="1"/>
</dbReference>
<dbReference type="Pfam" id="PF01075">
    <property type="entry name" value="Glyco_transf_9"/>
    <property type="match status" value="1"/>
</dbReference>
<dbReference type="Pfam" id="PF14559">
    <property type="entry name" value="TPR_19"/>
    <property type="match status" value="1"/>
</dbReference>
<dbReference type="SMART" id="SM00028">
    <property type="entry name" value="TPR"/>
    <property type="match status" value="8"/>
</dbReference>
<dbReference type="GO" id="GO:0016757">
    <property type="term" value="F:glycosyltransferase activity"/>
    <property type="evidence" value="ECO:0007669"/>
    <property type="project" value="InterPro"/>
</dbReference>
<gene>
    <name evidence="1" type="ORF">SAMN05421779_101371</name>
</gene>
<sequence>MNITELLAEADARAAKGQIPLAEAFYRQVLDQIPLHPAALFGLGRLALERADPAQAEAFLAGAVRGMPAHPAYRVYHGMALRQLDLLDQAIITFQAAIRLVPDAVQPWLGLIDCLLARQDWPQARAMIGQAQQQGVTVAPLLTVLGQGLARAGLTGEAEQAYGEAISMAPAEQPAWLARASLYLKNRQLDEALRDARQAVALDGGDARALVVLAAVLRAHQDLAGAIAAARQAVKLSPRLVDACAELGTLLHQAGEDAEGVTHLLAAHHMAPHRLDIAYNLAACFMAAEDYPQAGQLYRQCVEAKPDWRDACTNLGVALLRQGRLSEAECLLQQAVAIPEDVDAAGKPEARYNLAWVQLLQGNFRAGWQNYEARWDLPDFSSPRRPLPVPRWSGEADPALHLLLHAEQGLGDSIQMMQLVALARQRVGRVTLEVPPALYRLALSLAGVDQVVAADLSDPARLPVPCDAHAPLMSLPLLLGVGLSDLPRATAYLNAPAPTSALCLPDSPLPRVGFVWAGSPHNKIDRYRTIPWTLFAPLTAGTGCAPWSLQWAPQPPEGINSCMVAVKDMADTASVIAQLDLVVGVDTAVLHLAAAMGRPAWMLIPFAPDYRWLATGDGSPWYPSLRLFRQQRSGAWADVVAEVRHALSGWVSEWRPGRIG</sequence>
<accession>A0A1N7IMU5</accession>
<proteinExistence type="predicted"/>
<dbReference type="Gene3D" id="3.40.50.2000">
    <property type="entry name" value="Glycogen Phosphorylase B"/>
    <property type="match status" value="1"/>
</dbReference>
<evidence type="ECO:0000313" key="1">
    <source>
        <dbReference type="EMBL" id="SIS38399.1"/>
    </source>
</evidence>
<dbReference type="RefSeq" id="WP_076398372.1">
    <property type="nucleotide sequence ID" value="NZ_FTOA01000001.1"/>
</dbReference>
<dbReference type="Pfam" id="PF13432">
    <property type="entry name" value="TPR_16"/>
    <property type="match status" value="2"/>
</dbReference>
<dbReference type="SUPFAM" id="SSF48452">
    <property type="entry name" value="TPR-like"/>
    <property type="match status" value="1"/>
</dbReference>
<dbReference type="InterPro" id="IPR019734">
    <property type="entry name" value="TPR_rpt"/>
</dbReference>
<dbReference type="PANTHER" id="PTHR44809:SF1">
    <property type="entry name" value="PROTEIN O-MANNOSYL-TRANSFERASE TMTC1"/>
    <property type="match status" value="1"/>
</dbReference>
<dbReference type="InterPro" id="IPR052943">
    <property type="entry name" value="TMTC_O-mannosyl-trnsfr"/>
</dbReference>
<dbReference type="PANTHER" id="PTHR44809">
    <property type="match status" value="1"/>
</dbReference>
<keyword evidence="2" id="KW-1185">Reference proteome</keyword>
<organism evidence="1 2">
    <name type="scientific">Insolitispirillum peregrinum</name>
    <dbReference type="NCBI Taxonomy" id="80876"/>
    <lineage>
        <taxon>Bacteria</taxon>
        <taxon>Pseudomonadati</taxon>
        <taxon>Pseudomonadota</taxon>
        <taxon>Alphaproteobacteria</taxon>
        <taxon>Rhodospirillales</taxon>
        <taxon>Novispirillaceae</taxon>
        <taxon>Insolitispirillum</taxon>
    </lineage>
</organism>
<name>A0A1N7IMU5_9PROT</name>
<dbReference type="SUPFAM" id="SSF53756">
    <property type="entry name" value="UDP-Glycosyltransferase/glycogen phosphorylase"/>
    <property type="match status" value="1"/>
</dbReference>
<dbReference type="InterPro" id="IPR011990">
    <property type="entry name" value="TPR-like_helical_dom_sf"/>
</dbReference>
<dbReference type="EMBL" id="FTOA01000001">
    <property type="protein sequence ID" value="SIS38399.1"/>
    <property type="molecule type" value="Genomic_DNA"/>
</dbReference>
<dbReference type="InterPro" id="IPR002201">
    <property type="entry name" value="Glyco_trans_9"/>
</dbReference>
<reference evidence="1 2" key="1">
    <citation type="submission" date="2017-01" db="EMBL/GenBank/DDBJ databases">
        <authorList>
            <person name="Mah S.A."/>
            <person name="Swanson W.J."/>
            <person name="Moy G.W."/>
            <person name="Vacquier V.D."/>
        </authorList>
    </citation>
    <scope>NUCLEOTIDE SEQUENCE [LARGE SCALE GENOMIC DNA]</scope>
    <source>
        <strain evidence="1 2">DSM 11589</strain>
    </source>
</reference>
<protein>
    <submittedName>
        <fullName evidence="1">Flp pilus assembly protein TadD, contains TPR repeats</fullName>
    </submittedName>
</protein>